<evidence type="ECO:0000313" key="1">
    <source>
        <dbReference type="EMBL" id="TYZ06864.1"/>
    </source>
</evidence>
<dbReference type="Proteomes" id="UP000322791">
    <property type="component" value="Unassembled WGS sequence"/>
</dbReference>
<dbReference type="AlphaFoldDB" id="A0A5D6UWV0"/>
<reference evidence="1 2" key="1">
    <citation type="submission" date="2019-08" db="EMBL/GenBank/DDBJ databases">
        <authorList>
            <person name="Seo M.-J."/>
        </authorList>
    </citation>
    <scope>NUCLEOTIDE SEQUENCE [LARGE SCALE GENOMIC DNA]</scope>
    <source>
        <strain evidence="1 2">KIGAM108</strain>
    </source>
</reference>
<dbReference type="EMBL" id="VTHL01000020">
    <property type="protein sequence ID" value="TYZ06864.1"/>
    <property type="molecule type" value="Genomic_DNA"/>
</dbReference>
<name>A0A5D6UWV0_9BACT</name>
<protein>
    <submittedName>
        <fullName evidence="1">DUF4249 domain-containing protein</fullName>
    </submittedName>
</protein>
<proteinExistence type="predicted"/>
<sequence length="362" mass="39829">MATKSRSLPTGRFRCFPSFRPSAKASASNAAAMKTIAQWLPLAALLGLASCETTVDIPAPEHTPRLALSYVLSNQQPDSLYWQTYPHRLLTVSVSQSNFNTKPVRQPVNAVVELLDANGQVVEQFRGRYRYYNPTTQDSLDAYYVPRNGFAGQPGQRYTLRATLPGLETAESTMALPAPATISEASFVRRTTDQGEYAFAGRLTVNVPDNGATADYYLATARVLDANGRFWGPLGPDYRDEDENDSGVDVERFRLSASYNSRPEVYADLNVNGRTIVLGQNVQGYFTGGYNPTNPGIPAPAFVEVTISTITREAYDFYQSVQRYEESYGNPFAEPAPLASNVQKGYGLFGGATDVMYRIPIE</sequence>
<evidence type="ECO:0000313" key="2">
    <source>
        <dbReference type="Proteomes" id="UP000322791"/>
    </source>
</evidence>
<comment type="caution">
    <text evidence="1">The sequence shown here is derived from an EMBL/GenBank/DDBJ whole genome shotgun (WGS) entry which is preliminary data.</text>
</comment>
<dbReference type="Pfam" id="PF14054">
    <property type="entry name" value="DUF4249"/>
    <property type="match status" value="1"/>
</dbReference>
<keyword evidence="2" id="KW-1185">Reference proteome</keyword>
<accession>A0A5D6UWV0</accession>
<organism evidence="1 2">
    <name type="scientific">Hymenobacter lutimineralis</name>
    <dbReference type="NCBI Taxonomy" id="2606448"/>
    <lineage>
        <taxon>Bacteria</taxon>
        <taxon>Pseudomonadati</taxon>
        <taxon>Bacteroidota</taxon>
        <taxon>Cytophagia</taxon>
        <taxon>Cytophagales</taxon>
        <taxon>Hymenobacteraceae</taxon>
        <taxon>Hymenobacter</taxon>
    </lineage>
</organism>
<dbReference type="InterPro" id="IPR025345">
    <property type="entry name" value="DUF4249"/>
</dbReference>
<gene>
    <name evidence="1" type="ORF">FY528_16450</name>
</gene>